<dbReference type="AlphaFoldDB" id="A0A8J2LPX0"/>
<evidence type="ECO:0000256" key="2">
    <source>
        <dbReference type="SAM" id="SignalP"/>
    </source>
</evidence>
<accession>A0A8J2LPX0</accession>
<evidence type="ECO:0000313" key="3">
    <source>
        <dbReference type="EMBL" id="CAG7836524.1"/>
    </source>
</evidence>
<reference evidence="3" key="1">
    <citation type="submission" date="2021-06" db="EMBL/GenBank/DDBJ databases">
        <authorList>
            <person name="Hodson N. C."/>
            <person name="Mongue J. A."/>
            <person name="Jaron S. K."/>
        </authorList>
    </citation>
    <scope>NUCLEOTIDE SEQUENCE</scope>
</reference>
<dbReference type="Proteomes" id="UP000708208">
    <property type="component" value="Unassembled WGS sequence"/>
</dbReference>
<name>A0A8J2LPX0_9HEXA</name>
<dbReference type="EMBL" id="CAJVCH010571066">
    <property type="protein sequence ID" value="CAG7836524.1"/>
    <property type="molecule type" value="Genomic_DNA"/>
</dbReference>
<keyword evidence="4" id="KW-1185">Reference proteome</keyword>
<evidence type="ECO:0000313" key="4">
    <source>
        <dbReference type="Proteomes" id="UP000708208"/>
    </source>
</evidence>
<sequence length="136" mass="15733">MKYLGLNVLPIFAPVLFSWLFQSSESFHINSPALNLLIPREHPQENQYFITGTSKHKTQSRENSKKSFPHWVKKTEEEIPRDQVKRETSLPQRKFKRSPNMGSEIKSEMKSAGKTILHETRSGARAVFHQIGDWLG</sequence>
<feature type="compositionally biased region" description="Basic and acidic residues" evidence="1">
    <location>
        <begin position="73"/>
        <end position="88"/>
    </location>
</feature>
<feature type="chain" id="PRO_5035237437" evidence="2">
    <location>
        <begin position="27"/>
        <end position="136"/>
    </location>
</feature>
<feature type="region of interest" description="Disordered" evidence="1">
    <location>
        <begin position="53"/>
        <end position="110"/>
    </location>
</feature>
<gene>
    <name evidence="3" type="ORF">AFUS01_LOCUS45759</name>
</gene>
<keyword evidence="2" id="KW-0732">Signal</keyword>
<comment type="caution">
    <text evidence="3">The sequence shown here is derived from an EMBL/GenBank/DDBJ whole genome shotgun (WGS) entry which is preliminary data.</text>
</comment>
<organism evidence="3 4">
    <name type="scientific">Allacma fusca</name>
    <dbReference type="NCBI Taxonomy" id="39272"/>
    <lineage>
        <taxon>Eukaryota</taxon>
        <taxon>Metazoa</taxon>
        <taxon>Ecdysozoa</taxon>
        <taxon>Arthropoda</taxon>
        <taxon>Hexapoda</taxon>
        <taxon>Collembola</taxon>
        <taxon>Symphypleona</taxon>
        <taxon>Sminthuridae</taxon>
        <taxon>Allacma</taxon>
    </lineage>
</organism>
<protein>
    <submittedName>
        <fullName evidence="3">Uncharacterized protein</fullName>
    </submittedName>
</protein>
<proteinExistence type="predicted"/>
<feature type="signal peptide" evidence="2">
    <location>
        <begin position="1"/>
        <end position="26"/>
    </location>
</feature>
<evidence type="ECO:0000256" key="1">
    <source>
        <dbReference type="SAM" id="MobiDB-lite"/>
    </source>
</evidence>